<gene>
    <name evidence="1" type="ORF">I7I52_08901</name>
</gene>
<name>A0A8H7YXB7_AJECA</name>
<evidence type="ECO:0000313" key="1">
    <source>
        <dbReference type="EMBL" id="KAG5298811.1"/>
    </source>
</evidence>
<reference evidence="1 2" key="1">
    <citation type="submission" date="2021-01" db="EMBL/GenBank/DDBJ databases">
        <title>Chromosome-level genome assembly of a human fungal pathogen reveals clustering of transcriptionally co-regulated genes.</title>
        <authorList>
            <person name="Voorhies M."/>
            <person name="Cohen S."/>
            <person name="Shea T.P."/>
            <person name="Petrus S."/>
            <person name="Munoz J.F."/>
            <person name="Poplawski S."/>
            <person name="Goldman W.E."/>
            <person name="Michael T."/>
            <person name="Cuomo C.A."/>
            <person name="Sil A."/>
            <person name="Beyhan S."/>
        </authorList>
    </citation>
    <scope>NUCLEOTIDE SEQUENCE [LARGE SCALE GENOMIC DNA]</scope>
    <source>
        <strain evidence="1 2">G184AR</strain>
    </source>
</reference>
<sequence length="95" mass="11017">MEKITPCFGSQFHTALHKPLYYFVLTFQTLNLPLCFSQSHTLLSPFLSPTTRTAQPAIRCTFHERSSVFAPHDCPWLYHVAAKYRMKICRAYFGT</sequence>
<organism evidence="1 2">
    <name type="scientific">Ajellomyces capsulatus</name>
    <name type="common">Darling's disease fungus</name>
    <name type="synonym">Histoplasma capsulatum</name>
    <dbReference type="NCBI Taxonomy" id="5037"/>
    <lineage>
        <taxon>Eukaryota</taxon>
        <taxon>Fungi</taxon>
        <taxon>Dikarya</taxon>
        <taxon>Ascomycota</taxon>
        <taxon>Pezizomycotina</taxon>
        <taxon>Eurotiomycetes</taxon>
        <taxon>Eurotiomycetidae</taxon>
        <taxon>Onygenales</taxon>
        <taxon>Ajellomycetaceae</taxon>
        <taxon>Histoplasma</taxon>
    </lineage>
</organism>
<dbReference type="EMBL" id="JAEVHI010000002">
    <property type="protein sequence ID" value="KAG5298811.1"/>
    <property type="molecule type" value="Genomic_DNA"/>
</dbReference>
<dbReference type="VEuPathDB" id="FungiDB:I7I52_08901"/>
<proteinExistence type="predicted"/>
<dbReference type="AlphaFoldDB" id="A0A8H7YXB7"/>
<dbReference type="Proteomes" id="UP000670092">
    <property type="component" value="Unassembled WGS sequence"/>
</dbReference>
<comment type="caution">
    <text evidence="1">The sequence shown here is derived from an EMBL/GenBank/DDBJ whole genome shotgun (WGS) entry which is preliminary data.</text>
</comment>
<accession>A0A8H7YXB7</accession>
<evidence type="ECO:0000313" key="2">
    <source>
        <dbReference type="Proteomes" id="UP000670092"/>
    </source>
</evidence>
<protein>
    <submittedName>
        <fullName evidence="1">Uncharacterized protein</fullName>
    </submittedName>
</protein>